<evidence type="ECO:0000256" key="1">
    <source>
        <dbReference type="SAM" id="MobiDB-lite"/>
    </source>
</evidence>
<dbReference type="RefSeq" id="WP_159762480.1">
    <property type="nucleotide sequence ID" value="NZ_WUUT01000001.1"/>
</dbReference>
<evidence type="ECO:0000313" key="4">
    <source>
        <dbReference type="Proteomes" id="UP000466535"/>
    </source>
</evidence>
<name>A0A6B0T4W9_9EURY</name>
<reference evidence="3 4" key="1">
    <citation type="submission" date="2019-12" db="EMBL/GenBank/DDBJ databases">
        <title>Isolation and characterization of three novel carbon monoxide-oxidizing members of Halobacteria from salione crusts and soils.</title>
        <authorList>
            <person name="Myers M.R."/>
            <person name="King G.M."/>
        </authorList>
    </citation>
    <scope>NUCLEOTIDE SEQUENCE [LARGE SCALE GENOMIC DNA]</scope>
    <source>
        <strain evidence="3 4">WSH3</strain>
    </source>
</reference>
<feature type="domain" description="Halobacterial output" evidence="2">
    <location>
        <begin position="18"/>
        <end position="92"/>
    </location>
</feature>
<dbReference type="AlphaFoldDB" id="A0A6B0T4W9"/>
<protein>
    <recommendedName>
        <fullName evidence="2">Halobacterial output domain-containing protein</fullName>
    </recommendedName>
</protein>
<feature type="compositionally biased region" description="Polar residues" evidence="1">
    <location>
        <begin position="10"/>
        <end position="25"/>
    </location>
</feature>
<dbReference type="EMBL" id="WUUT01000001">
    <property type="protein sequence ID" value="MXR50342.1"/>
    <property type="molecule type" value="Genomic_DNA"/>
</dbReference>
<dbReference type="Pfam" id="PF18545">
    <property type="entry name" value="HalOD1"/>
    <property type="match status" value="1"/>
</dbReference>
<dbReference type="InterPro" id="IPR040624">
    <property type="entry name" value="HalOD1"/>
</dbReference>
<evidence type="ECO:0000259" key="2">
    <source>
        <dbReference type="Pfam" id="PF18545"/>
    </source>
</evidence>
<feature type="region of interest" description="Disordered" evidence="1">
    <location>
        <begin position="1"/>
        <end position="25"/>
    </location>
</feature>
<proteinExistence type="predicted"/>
<feature type="region of interest" description="Disordered" evidence="1">
    <location>
        <begin position="95"/>
        <end position="114"/>
    </location>
</feature>
<dbReference type="Proteomes" id="UP000466535">
    <property type="component" value="Unassembled WGS sequence"/>
</dbReference>
<comment type="caution">
    <text evidence="3">The sequence shown here is derived from an EMBL/GenBank/DDBJ whole genome shotgun (WGS) entry which is preliminary data.</text>
</comment>
<dbReference type="OrthoDB" id="271604at2157"/>
<sequence>MSEDDPHISVSVSELSGEQSPSQQIIELVGEHSDTPLVPNGEAGPDQVLPPLHSVVDTEALDSLIDSVLDGPTDGRVEFSYHGYTVVVRIDDPSSTVHVQPTQPAEPCSPSADD</sequence>
<keyword evidence="4" id="KW-1185">Reference proteome</keyword>
<organism evidence="3 4">
    <name type="scientific">Halovenus carboxidivorans</name>
    <dbReference type="NCBI Taxonomy" id="2692199"/>
    <lineage>
        <taxon>Archaea</taxon>
        <taxon>Methanobacteriati</taxon>
        <taxon>Methanobacteriota</taxon>
        <taxon>Stenosarchaea group</taxon>
        <taxon>Halobacteria</taxon>
        <taxon>Halobacteriales</taxon>
        <taxon>Haloarculaceae</taxon>
        <taxon>Halovenus</taxon>
    </lineage>
</organism>
<accession>A0A6B0T4W9</accession>
<evidence type="ECO:0000313" key="3">
    <source>
        <dbReference type="EMBL" id="MXR50342.1"/>
    </source>
</evidence>
<gene>
    <name evidence="3" type="ORF">GRX03_01790</name>
</gene>